<keyword evidence="2" id="KW-1185">Reference proteome</keyword>
<dbReference type="HOGENOM" id="CLU_3198171_0_0_9"/>
<evidence type="ECO:0000313" key="2">
    <source>
        <dbReference type="Proteomes" id="UP000013523"/>
    </source>
</evidence>
<dbReference type="Proteomes" id="UP000013523">
    <property type="component" value="Chromosome"/>
</dbReference>
<dbReference type="RefSeq" id="WP_015613509.1">
    <property type="nucleotide sequence ID" value="NC_021182.1"/>
</dbReference>
<proteinExistence type="predicted"/>
<reference evidence="1 2" key="1">
    <citation type="submission" date="2012-01" db="EMBL/GenBank/DDBJ databases">
        <title>Complete sequence of chromosome of Clostridium pasteurianum BC1.</title>
        <authorList>
            <consortium name="US DOE Joint Genome Institute"/>
            <person name="Lucas S."/>
            <person name="Han J."/>
            <person name="Lapidus A."/>
            <person name="Cheng J.-F."/>
            <person name="Goodwin L."/>
            <person name="Pitluck S."/>
            <person name="Peters L."/>
            <person name="Mikhailova N."/>
            <person name="Teshima H."/>
            <person name="Detter J.C."/>
            <person name="Han C."/>
            <person name="Tapia R."/>
            <person name="Land M."/>
            <person name="Hauser L."/>
            <person name="Kyrpides N."/>
            <person name="Ivanova N."/>
            <person name="Pagani I."/>
            <person name="Dunn J."/>
            <person name="Taghavi S."/>
            <person name="Francis A."/>
            <person name="van der Lelie D."/>
            <person name="Woyke T."/>
        </authorList>
    </citation>
    <scope>NUCLEOTIDE SEQUENCE [LARGE SCALE GENOMIC DNA]</scope>
    <source>
        <strain evidence="1 2">BC1</strain>
    </source>
</reference>
<evidence type="ECO:0000313" key="1">
    <source>
        <dbReference type="EMBL" id="AGK95182.1"/>
    </source>
</evidence>
<accession>R4JWH7</accession>
<organism evidence="1 2">
    <name type="scientific">Clostridium pasteurianum BC1</name>
    <dbReference type="NCBI Taxonomy" id="86416"/>
    <lineage>
        <taxon>Bacteria</taxon>
        <taxon>Bacillati</taxon>
        <taxon>Bacillota</taxon>
        <taxon>Clostridia</taxon>
        <taxon>Eubacteriales</taxon>
        <taxon>Clostridiaceae</taxon>
        <taxon>Clostridium</taxon>
    </lineage>
</organism>
<dbReference type="STRING" id="86416.Clopa_0082"/>
<protein>
    <submittedName>
        <fullName evidence="1">Uncharacterized protein</fullName>
    </submittedName>
</protein>
<dbReference type="EMBL" id="CP003261">
    <property type="protein sequence ID" value="AGK95182.1"/>
    <property type="molecule type" value="Genomic_DNA"/>
</dbReference>
<gene>
    <name evidence="1" type="ORF">Clopa_0082</name>
</gene>
<dbReference type="PATRIC" id="fig|86416.3.peg.74"/>
<dbReference type="AlphaFoldDB" id="R4JWH7"/>
<sequence>MRKNINEVENSDSIAELLNQKFKDIPLSMNDIIEIKKIIKEVLKS</sequence>
<dbReference type="KEGG" id="cpas:Clopa_0082"/>
<name>R4JWH7_CLOPA</name>